<feature type="chain" id="PRO_5032745327" description="DUF4124 domain-containing protein" evidence="1">
    <location>
        <begin position="24"/>
        <end position="218"/>
    </location>
</feature>
<evidence type="ECO:0000313" key="2">
    <source>
        <dbReference type="EMBL" id="QQG35733.1"/>
    </source>
</evidence>
<organism evidence="2 3">
    <name type="scientific">Micavibrio aeruginosavorus</name>
    <dbReference type="NCBI Taxonomy" id="349221"/>
    <lineage>
        <taxon>Bacteria</taxon>
        <taxon>Pseudomonadati</taxon>
        <taxon>Bdellovibrionota</taxon>
        <taxon>Bdellovibrionia</taxon>
        <taxon>Bdellovibrionales</taxon>
        <taxon>Pseudobdellovibrionaceae</taxon>
        <taxon>Micavibrio</taxon>
    </lineage>
</organism>
<evidence type="ECO:0008006" key="4">
    <source>
        <dbReference type="Google" id="ProtNLM"/>
    </source>
</evidence>
<dbReference type="EMBL" id="CP066681">
    <property type="protein sequence ID" value="QQG35733.1"/>
    <property type="molecule type" value="Genomic_DNA"/>
</dbReference>
<keyword evidence="1" id="KW-0732">Signal</keyword>
<reference evidence="2 3" key="1">
    <citation type="submission" date="2020-07" db="EMBL/GenBank/DDBJ databases">
        <title>Huge and variable diversity of episymbiotic CPR bacteria and DPANN archaea in groundwater ecosystems.</title>
        <authorList>
            <person name="He C.Y."/>
            <person name="Keren R."/>
            <person name="Whittaker M."/>
            <person name="Farag I.F."/>
            <person name="Doudna J."/>
            <person name="Cate J.H.D."/>
            <person name="Banfield J.F."/>
        </authorList>
    </citation>
    <scope>NUCLEOTIDE SEQUENCE [LARGE SCALE GENOMIC DNA]</scope>
    <source>
        <strain evidence="2">NC_groundwater_70_Ag_B-0.1um_54_66</strain>
    </source>
</reference>
<name>A0A7T5UHM0_9BACT</name>
<gene>
    <name evidence="2" type="ORF">HYS17_09505</name>
</gene>
<dbReference type="AlphaFoldDB" id="A0A7T5UHM0"/>
<evidence type="ECO:0000256" key="1">
    <source>
        <dbReference type="SAM" id="SignalP"/>
    </source>
</evidence>
<feature type="signal peptide" evidence="1">
    <location>
        <begin position="1"/>
        <end position="23"/>
    </location>
</feature>
<accession>A0A7T5UHM0</accession>
<protein>
    <recommendedName>
        <fullName evidence="4">DUF4124 domain-containing protein</fullName>
    </recommendedName>
</protein>
<dbReference type="Proteomes" id="UP000595362">
    <property type="component" value="Chromosome"/>
</dbReference>
<evidence type="ECO:0000313" key="3">
    <source>
        <dbReference type="Proteomes" id="UP000595362"/>
    </source>
</evidence>
<sequence>MRAFLTAAMALALLTGSVSSAKADYFVWEDSQTGLTLSYPDTWQVENGQDPDDLVTLAAPSGRAHAFCRIRSHEDKRYAIFPPRFNPSVQKIEYSLSFWDQYLREYKQAELYNLQDGTGLGRGWASFAEGGYVGSVPYPEMERRAVLFASLYNNRVYILDCSCHKDAYDQWKVPFLSLAKSIAFKKANHELMTGNYRNFMNDGRLLLPDEGINYVTSY</sequence>
<proteinExistence type="predicted"/>